<evidence type="ECO:0000313" key="4">
    <source>
        <dbReference type="Proteomes" id="UP000319979"/>
    </source>
</evidence>
<dbReference type="Proteomes" id="UP000319979">
    <property type="component" value="Unassembled WGS sequence"/>
</dbReference>
<evidence type="ECO:0000313" key="3">
    <source>
        <dbReference type="EMBL" id="TQP08990.1"/>
    </source>
</evidence>
<evidence type="ECO:0000259" key="2">
    <source>
        <dbReference type="Pfam" id="PF13439"/>
    </source>
</evidence>
<dbReference type="Gene3D" id="3.40.50.2000">
    <property type="entry name" value="Glycogen Phosphorylase B"/>
    <property type="match status" value="2"/>
</dbReference>
<dbReference type="EMBL" id="VIOS01000121">
    <property type="protein sequence ID" value="TQP08990.1"/>
    <property type="molecule type" value="Genomic_DNA"/>
</dbReference>
<name>A0A544BRK1_VIBCL</name>
<dbReference type="GO" id="GO:0016758">
    <property type="term" value="F:hexosyltransferase activity"/>
    <property type="evidence" value="ECO:0007669"/>
    <property type="project" value="TreeGrafter"/>
</dbReference>
<dbReference type="InterPro" id="IPR028098">
    <property type="entry name" value="Glyco_trans_4-like_N"/>
</dbReference>
<dbReference type="AlphaFoldDB" id="A0A544BRK1"/>
<keyword evidence="3" id="KW-0808">Transferase</keyword>
<protein>
    <submittedName>
        <fullName evidence="3">Glycosyltransferase family 4 protein</fullName>
    </submittedName>
</protein>
<reference evidence="3 4" key="1">
    <citation type="submission" date="2019-07" db="EMBL/GenBank/DDBJ databases">
        <title>Phenotypic and genotypic antimicrobial resistance traits of Vibrio cholerae non-O1/non-O139 isolated from a large Austrian lake frequently associated with cases of infection.</title>
        <authorList>
            <person name="Lepuschitz S."/>
            <person name="Baron S."/>
            <person name="Larvor E."/>
            <person name="Granier S."/>
            <person name="Pretzer C."/>
            <person name="Mach R.L."/>
            <person name="Farnleitner A.H."/>
            <person name="Ruppitsch W."/>
            <person name="Pleininger S."/>
            <person name="Indra A."/>
            <person name="Kirschner A.K.T."/>
        </authorList>
    </citation>
    <scope>NUCLEOTIDE SEQUENCE [LARGE SCALE GENOMIC DNA]</scope>
    <source>
        <strain evidence="3 4">A12JL36W90</strain>
    </source>
</reference>
<dbReference type="PANTHER" id="PTHR45947">
    <property type="entry name" value="SULFOQUINOVOSYL TRANSFERASE SQD2"/>
    <property type="match status" value="1"/>
</dbReference>
<sequence length="379" mass="43307">MKRILHLTHTDINTDSRILKEMLAISNDASKVLGIGVNLDEGSKSVNQQYPFDIVSVSLFSRKLTFFPKVIRHSLTLLELMFKVVLKSILFKPDLIHCHDTVVLPIGVITKFFCNAKLVYDAHELESNKNGTTKTMSWLTYNAEKIMWPKIDGLIVVSPSINKWYAENLGLKESEVILNSPVIDAKSREIKKNNYLRERFNISDDKKVFLYIGILGKGRGIELLCEVFKSSDIKSAIVFLGYGEFRDMLHTLSLEYENIHLHDAVPHNQVVTISQSADYGMCLVENVSLSDYYCLPNKFFEYCLAGIPVISSKFPDLIEVIDYYNLGQYSDLNVNSVYNTVKYIESENLTFSIDTESLYPLSWDCQADKLRTMYKKLLA</sequence>
<proteinExistence type="predicted"/>
<dbReference type="PANTHER" id="PTHR45947:SF3">
    <property type="entry name" value="SULFOQUINOVOSYL TRANSFERASE SQD2"/>
    <property type="match status" value="1"/>
</dbReference>
<dbReference type="RefSeq" id="WP_142735848.1">
    <property type="nucleotide sequence ID" value="NZ_VIOS01000121.1"/>
</dbReference>
<feature type="domain" description="Glycosyltransferase subfamily 4-like N-terminal" evidence="2">
    <location>
        <begin position="61"/>
        <end position="178"/>
    </location>
</feature>
<comment type="caution">
    <text evidence="3">The sequence shown here is derived from an EMBL/GenBank/DDBJ whole genome shotgun (WGS) entry which is preliminary data.</text>
</comment>
<gene>
    <name evidence="3" type="ORF">FLM02_17935</name>
</gene>
<dbReference type="Pfam" id="PF00534">
    <property type="entry name" value="Glycos_transf_1"/>
    <property type="match status" value="1"/>
</dbReference>
<dbReference type="Pfam" id="PF13439">
    <property type="entry name" value="Glyco_transf_4"/>
    <property type="match status" value="1"/>
</dbReference>
<dbReference type="InterPro" id="IPR050194">
    <property type="entry name" value="Glycosyltransferase_grp1"/>
</dbReference>
<dbReference type="InterPro" id="IPR001296">
    <property type="entry name" value="Glyco_trans_1"/>
</dbReference>
<accession>A0A544BRK1</accession>
<dbReference type="SUPFAM" id="SSF53756">
    <property type="entry name" value="UDP-Glycosyltransferase/glycogen phosphorylase"/>
    <property type="match status" value="1"/>
</dbReference>
<feature type="domain" description="Glycosyl transferase family 1" evidence="1">
    <location>
        <begin position="197"/>
        <end position="322"/>
    </location>
</feature>
<organism evidence="3 4">
    <name type="scientific">Vibrio cholerae</name>
    <dbReference type="NCBI Taxonomy" id="666"/>
    <lineage>
        <taxon>Bacteria</taxon>
        <taxon>Pseudomonadati</taxon>
        <taxon>Pseudomonadota</taxon>
        <taxon>Gammaproteobacteria</taxon>
        <taxon>Vibrionales</taxon>
        <taxon>Vibrionaceae</taxon>
        <taxon>Vibrio</taxon>
    </lineage>
</organism>
<evidence type="ECO:0000259" key="1">
    <source>
        <dbReference type="Pfam" id="PF00534"/>
    </source>
</evidence>